<keyword evidence="3 8" id="KW-0479">Metal-binding</keyword>
<dbReference type="Gene3D" id="3.40.440.10">
    <property type="entry name" value="Adenylosuccinate Synthetase, subunit A, domain 1"/>
    <property type="match status" value="1"/>
</dbReference>
<evidence type="ECO:0000256" key="9">
    <source>
        <dbReference type="PROSITE-ProRule" id="PRU10134"/>
    </source>
</evidence>
<comment type="pathway">
    <text evidence="8 10">Purine metabolism; AMP biosynthesis via de novo pathway; AMP from IMP: step 1/2.</text>
</comment>
<evidence type="ECO:0000313" key="12">
    <source>
        <dbReference type="Proteomes" id="UP000280881"/>
    </source>
</evidence>
<feature type="binding site" description="in other chain" evidence="8">
    <location>
        <position position="240"/>
    </location>
    <ligand>
        <name>IMP</name>
        <dbReference type="ChEBI" id="CHEBI:58053"/>
        <note>ligand shared between dimeric partners</note>
    </ligand>
</feature>
<dbReference type="InterPro" id="IPR018220">
    <property type="entry name" value="Adenylosuccin_syn_GTP-bd"/>
</dbReference>
<evidence type="ECO:0000313" key="11">
    <source>
        <dbReference type="EMBL" id="RKQ60558.1"/>
    </source>
</evidence>
<keyword evidence="7 8" id="KW-0342">GTP-binding</keyword>
<feature type="binding site" evidence="8">
    <location>
        <position position="306"/>
    </location>
    <ligand>
        <name>GTP</name>
        <dbReference type="ChEBI" id="CHEBI:37565"/>
    </ligand>
</feature>
<feature type="binding site" evidence="8">
    <location>
        <position position="40"/>
    </location>
    <ligand>
        <name>Mg(2+)</name>
        <dbReference type="ChEBI" id="CHEBI:18420"/>
    </ligand>
</feature>
<feature type="binding site" evidence="8">
    <location>
        <begin position="414"/>
        <end position="416"/>
    </location>
    <ligand>
        <name>GTP</name>
        <dbReference type="ChEBI" id="CHEBI:37565"/>
    </ligand>
</feature>
<comment type="subunit">
    <text evidence="1 8">Homodimer.</text>
</comment>
<keyword evidence="2 8" id="KW-0436">Ligase</keyword>
<dbReference type="NCBIfam" id="NF010355">
    <property type="entry name" value="PRK13783.1"/>
    <property type="match status" value="1"/>
</dbReference>
<keyword evidence="12" id="KW-1185">Reference proteome</keyword>
<dbReference type="AlphaFoldDB" id="A0A420W5W9"/>
<keyword evidence="4 8" id="KW-0547">Nucleotide-binding</keyword>
<feature type="active site" evidence="9">
    <location>
        <position position="140"/>
    </location>
</feature>
<evidence type="ECO:0000256" key="6">
    <source>
        <dbReference type="ARBA" id="ARBA00022842"/>
    </source>
</evidence>
<comment type="cofactor">
    <cofactor evidence="8">
        <name>Mg(2+)</name>
        <dbReference type="ChEBI" id="CHEBI:18420"/>
    </cofactor>
    <text evidence="8">Binds 1 Mg(2+) ion per subunit.</text>
</comment>
<dbReference type="SUPFAM" id="SSF52540">
    <property type="entry name" value="P-loop containing nucleoside triphosphate hydrolases"/>
    <property type="match status" value="1"/>
</dbReference>
<feature type="binding site" description="in other chain" evidence="8">
    <location>
        <position position="304"/>
    </location>
    <ligand>
        <name>IMP</name>
        <dbReference type="ChEBI" id="CHEBI:58053"/>
        <note>ligand shared between dimeric partners</note>
    </ligand>
</feature>
<feature type="binding site" description="in other chain" evidence="8">
    <location>
        <position position="129"/>
    </location>
    <ligand>
        <name>IMP</name>
        <dbReference type="ChEBI" id="CHEBI:58053"/>
        <note>ligand shared between dimeric partners</note>
    </ligand>
</feature>
<comment type="function">
    <text evidence="8">Plays an important role in the de novo pathway of purine nucleotide biosynthesis. Catalyzes the first committed step in the biosynthesis of AMP from IMP.</text>
</comment>
<dbReference type="HAMAP" id="MF_00011">
    <property type="entry name" value="Adenylosucc_synth"/>
    <property type="match status" value="1"/>
</dbReference>
<feature type="active site" description="Proton donor" evidence="8">
    <location>
        <position position="41"/>
    </location>
</feature>
<evidence type="ECO:0000256" key="7">
    <source>
        <dbReference type="ARBA" id="ARBA00023134"/>
    </source>
</evidence>
<keyword evidence="6 8" id="KW-0460">Magnesium</keyword>
<feature type="binding site" evidence="8">
    <location>
        <begin position="332"/>
        <end position="334"/>
    </location>
    <ligand>
        <name>GTP</name>
        <dbReference type="ChEBI" id="CHEBI:37565"/>
    </ligand>
</feature>
<dbReference type="Pfam" id="PF00709">
    <property type="entry name" value="Adenylsucc_synt"/>
    <property type="match status" value="1"/>
</dbReference>
<dbReference type="OrthoDB" id="9807553at2"/>
<dbReference type="InterPro" id="IPR033128">
    <property type="entry name" value="Adenylosuccin_syn_Lys_AS"/>
</dbReference>
<dbReference type="GO" id="GO:0046040">
    <property type="term" value="P:IMP metabolic process"/>
    <property type="evidence" value="ECO:0007669"/>
    <property type="project" value="TreeGrafter"/>
</dbReference>
<feature type="binding site" evidence="8">
    <location>
        <begin position="300"/>
        <end position="306"/>
    </location>
    <ligand>
        <name>substrate</name>
    </ligand>
</feature>
<evidence type="ECO:0000256" key="3">
    <source>
        <dbReference type="ARBA" id="ARBA00022723"/>
    </source>
</evidence>
<comment type="subcellular location">
    <subcellularLocation>
        <location evidence="8">Cytoplasm</location>
    </subcellularLocation>
</comment>
<dbReference type="Proteomes" id="UP000280881">
    <property type="component" value="Unassembled WGS sequence"/>
</dbReference>
<dbReference type="CDD" id="cd03108">
    <property type="entry name" value="AdSS"/>
    <property type="match status" value="1"/>
</dbReference>
<dbReference type="SMART" id="SM00788">
    <property type="entry name" value="Adenylsucc_synt"/>
    <property type="match status" value="1"/>
</dbReference>
<dbReference type="Gene3D" id="1.10.300.10">
    <property type="entry name" value="Adenylosuccinate Synthetase, subunit A, domain 2"/>
    <property type="match status" value="1"/>
</dbReference>
<feature type="binding site" evidence="8">
    <location>
        <begin position="40"/>
        <end position="42"/>
    </location>
    <ligand>
        <name>GTP</name>
        <dbReference type="ChEBI" id="CHEBI:37565"/>
    </ligand>
</feature>
<dbReference type="InterPro" id="IPR042109">
    <property type="entry name" value="Adenylosuccinate_synth_dom1"/>
</dbReference>
<sequence length="429" mass="47873">MATLAIVGTQWGDEGKGKIVDILSLEADYIVRFQGGNNAGHTVVINGNKYILHLLPSGILHDDKKCVLGNGMVIDLEGLLNEIEFIKRVGKSPEGRLFVSERAHVIFPYHKELDAASEKLKGDGSIGTTLKGIGPAYKDKAGRVGIRISDLKNEESFKEKLKWNLREKELTLKYVYNYPVSFDFDRIYSTTMRLYEKIEEFVCDTVSLLNREIDSGRRVLFEGAQATLLDIDVGTYPFVTSSNSSALGISAGAGVSPKKVEKIYGIAKAYTTRVGGGPFPTELKDSLGELLRARGHEYGSTTGRPRRCGWLDLFAVKFSTMVNHLDGVVITKLDVLDAFDEIKVCVGYELDGEVIERFPSTAEELSRVRPIYQTLPGWKTETTHIKKWEELPKEAKNFIRFIEDYLGVPVPIISTGPQRDETILRSSLW</sequence>
<dbReference type="InterPro" id="IPR001114">
    <property type="entry name" value="Adenylosuccinate_synthetase"/>
</dbReference>
<reference evidence="11 12" key="1">
    <citation type="submission" date="2018-10" db="EMBL/GenBank/DDBJ databases">
        <title>Genomic Encyclopedia of Type Strains, Phase IV (KMG-IV): sequencing the most valuable type-strain genomes for metagenomic binning, comparative biology and taxonomic classification.</title>
        <authorList>
            <person name="Goeker M."/>
        </authorList>
    </citation>
    <scope>NUCLEOTIDE SEQUENCE [LARGE SCALE GENOMIC DNA]</scope>
    <source>
        <strain evidence="11 12">DSM 15521</strain>
    </source>
</reference>
<dbReference type="GO" id="GO:0044208">
    <property type="term" value="P:'de novo' AMP biosynthetic process"/>
    <property type="evidence" value="ECO:0007669"/>
    <property type="project" value="UniProtKB-UniRule"/>
</dbReference>
<name>A0A420W5W9_9BACT</name>
<dbReference type="EMBL" id="RBIE01000003">
    <property type="protein sequence ID" value="RKQ60558.1"/>
    <property type="molecule type" value="Genomic_DNA"/>
</dbReference>
<comment type="similarity">
    <text evidence="8 10">Belongs to the adenylosuccinate synthetase family.</text>
</comment>
<organism evidence="11 12">
    <name type="scientific">Thermovibrio guaymasensis</name>
    <dbReference type="NCBI Taxonomy" id="240167"/>
    <lineage>
        <taxon>Bacteria</taxon>
        <taxon>Pseudomonadati</taxon>
        <taxon>Aquificota</taxon>
        <taxon>Aquificia</taxon>
        <taxon>Desulfurobacteriales</taxon>
        <taxon>Desulfurobacteriaceae</taxon>
        <taxon>Thermovibrio</taxon>
    </lineage>
</organism>
<keyword evidence="5 8" id="KW-0658">Purine biosynthesis</keyword>
<dbReference type="FunFam" id="3.90.170.10:FF:000001">
    <property type="entry name" value="Adenylosuccinate synthetase"/>
    <property type="match status" value="1"/>
</dbReference>
<proteinExistence type="inferred from homology"/>
<dbReference type="GO" id="GO:0005525">
    <property type="term" value="F:GTP binding"/>
    <property type="evidence" value="ECO:0007669"/>
    <property type="project" value="UniProtKB-UniRule"/>
</dbReference>
<evidence type="ECO:0000256" key="4">
    <source>
        <dbReference type="ARBA" id="ARBA00022741"/>
    </source>
</evidence>
<feature type="active site" description="Proton acceptor" evidence="8">
    <location>
        <position position="13"/>
    </location>
</feature>
<dbReference type="NCBIfam" id="NF002223">
    <property type="entry name" value="PRK01117.1"/>
    <property type="match status" value="1"/>
</dbReference>
<dbReference type="InterPro" id="IPR027417">
    <property type="entry name" value="P-loop_NTPase"/>
</dbReference>
<feature type="binding site" evidence="8">
    <location>
        <position position="143"/>
    </location>
    <ligand>
        <name>IMP</name>
        <dbReference type="ChEBI" id="CHEBI:58053"/>
        <note>ligand shared between dimeric partners</note>
    </ligand>
</feature>
<dbReference type="PANTHER" id="PTHR11846">
    <property type="entry name" value="ADENYLOSUCCINATE SYNTHETASE"/>
    <property type="match status" value="1"/>
</dbReference>
<gene>
    <name evidence="8" type="primary">purA</name>
    <name evidence="11" type="ORF">C7457_1380</name>
</gene>
<dbReference type="GO" id="GO:0000287">
    <property type="term" value="F:magnesium ion binding"/>
    <property type="evidence" value="ECO:0007669"/>
    <property type="project" value="UniProtKB-UniRule"/>
</dbReference>
<comment type="caution">
    <text evidence="11">The sequence shown here is derived from an EMBL/GenBank/DDBJ whole genome shotgun (WGS) entry which is preliminary data.</text>
</comment>
<evidence type="ECO:0000256" key="2">
    <source>
        <dbReference type="ARBA" id="ARBA00022598"/>
    </source>
</evidence>
<dbReference type="PROSITE" id="PS00513">
    <property type="entry name" value="ADENYLOSUCCIN_SYN_2"/>
    <property type="match status" value="1"/>
</dbReference>
<dbReference type="PROSITE" id="PS01266">
    <property type="entry name" value="ADENYLOSUCCIN_SYN_1"/>
    <property type="match status" value="1"/>
</dbReference>
<feature type="binding site" evidence="8">
    <location>
        <begin position="12"/>
        <end position="18"/>
    </location>
    <ligand>
        <name>GTP</name>
        <dbReference type="ChEBI" id="CHEBI:37565"/>
    </ligand>
</feature>
<protein>
    <recommendedName>
        <fullName evidence="8 10">Adenylosuccinate synthetase</fullName>
        <shortName evidence="8">AMPSase</shortName>
        <shortName evidence="8">AdSS</shortName>
        <ecNumber evidence="8 10">6.3.4.4</ecNumber>
    </recommendedName>
    <alternativeName>
        <fullName evidence="8">IMP--aspartate ligase</fullName>
    </alternativeName>
</protein>
<dbReference type="GO" id="GO:0004019">
    <property type="term" value="F:adenylosuccinate synthase activity"/>
    <property type="evidence" value="ECO:0007669"/>
    <property type="project" value="UniProtKB-UniRule"/>
</dbReference>
<keyword evidence="8" id="KW-0963">Cytoplasm</keyword>
<dbReference type="UniPathway" id="UPA00075">
    <property type="reaction ID" value="UER00335"/>
</dbReference>
<dbReference type="Gene3D" id="3.90.170.10">
    <property type="entry name" value="Adenylosuccinate Synthetase, subunit A, domain 3"/>
    <property type="match status" value="1"/>
</dbReference>
<accession>A0A420W5W9</accession>
<evidence type="ECO:0000256" key="5">
    <source>
        <dbReference type="ARBA" id="ARBA00022755"/>
    </source>
</evidence>
<evidence type="ECO:0000256" key="8">
    <source>
        <dbReference type="HAMAP-Rule" id="MF_00011"/>
    </source>
</evidence>
<dbReference type="FunFam" id="1.10.300.10:FF:000001">
    <property type="entry name" value="Adenylosuccinate synthetase"/>
    <property type="match status" value="1"/>
</dbReference>
<dbReference type="PANTHER" id="PTHR11846:SF0">
    <property type="entry name" value="ADENYLOSUCCINATE SYNTHETASE"/>
    <property type="match status" value="1"/>
</dbReference>
<comment type="catalytic activity">
    <reaction evidence="8 10">
        <text>IMP + L-aspartate + GTP = N(6)-(1,2-dicarboxyethyl)-AMP + GDP + phosphate + 2 H(+)</text>
        <dbReference type="Rhea" id="RHEA:15753"/>
        <dbReference type="ChEBI" id="CHEBI:15378"/>
        <dbReference type="ChEBI" id="CHEBI:29991"/>
        <dbReference type="ChEBI" id="CHEBI:37565"/>
        <dbReference type="ChEBI" id="CHEBI:43474"/>
        <dbReference type="ChEBI" id="CHEBI:57567"/>
        <dbReference type="ChEBI" id="CHEBI:58053"/>
        <dbReference type="ChEBI" id="CHEBI:58189"/>
        <dbReference type="EC" id="6.3.4.4"/>
    </reaction>
</comment>
<dbReference type="EC" id="6.3.4.4" evidence="8 10"/>
<dbReference type="RefSeq" id="WP_121171407.1">
    <property type="nucleotide sequence ID" value="NZ_RBIE01000003.1"/>
</dbReference>
<evidence type="ECO:0000256" key="10">
    <source>
        <dbReference type="RuleBase" id="RU000520"/>
    </source>
</evidence>
<dbReference type="InterPro" id="IPR042110">
    <property type="entry name" value="Adenylosuccinate_synth_dom2"/>
</dbReference>
<evidence type="ECO:0000256" key="1">
    <source>
        <dbReference type="ARBA" id="ARBA00011738"/>
    </source>
</evidence>
<dbReference type="InterPro" id="IPR042111">
    <property type="entry name" value="Adenylosuccinate_synth_dom3"/>
</dbReference>
<feature type="binding site" description="in other chain" evidence="8">
    <location>
        <begin position="38"/>
        <end position="41"/>
    </location>
    <ligand>
        <name>IMP</name>
        <dbReference type="ChEBI" id="CHEBI:58053"/>
        <note>ligand shared between dimeric partners</note>
    </ligand>
</feature>
<feature type="binding site" description="in other chain" evidence="8">
    <location>
        <position position="225"/>
    </location>
    <ligand>
        <name>IMP</name>
        <dbReference type="ChEBI" id="CHEBI:58053"/>
        <note>ligand shared between dimeric partners</note>
    </ligand>
</feature>
<dbReference type="GO" id="GO:0005737">
    <property type="term" value="C:cytoplasm"/>
    <property type="evidence" value="ECO:0007669"/>
    <property type="project" value="UniProtKB-SubCell"/>
</dbReference>
<dbReference type="NCBIfam" id="TIGR00184">
    <property type="entry name" value="purA"/>
    <property type="match status" value="1"/>
</dbReference>
<feature type="binding site" evidence="8">
    <location>
        <position position="13"/>
    </location>
    <ligand>
        <name>Mg(2+)</name>
        <dbReference type="ChEBI" id="CHEBI:18420"/>
    </ligand>
</feature>
<feature type="binding site" description="in other chain" evidence="8">
    <location>
        <begin position="13"/>
        <end position="16"/>
    </location>
    <ligand>
        <name>IMP</name>
        <dbReference type="ChEBI" id="CHEBI:58053"/>
        <note>ligand shared between dimeric partners</note>
    </ligand>
</feature>